<dbReference type="STRING" id="1121353.H924_08850"/>
<evidence type="ECO:0000313" key="2">
    <source>
        <dbReference type="Proteomes" id="UP000011760"/>
    </source>
</evidence>
<evidence type="ECO:0000313" key="1">
    <source>
        <dbReference type="EMBL" id="AGG67208.1"/>
    </source>
</evidence>
<sequence>MTDSNSSTFDASFPTPVDLDRVRNIFHTLPYHFIDDDDRVLVPQSQHFSTVYFSDEASLCLSVLSQIRMPLEMFTINEVARAITLWNAEYLGATALLHMTDEGSIEVRFRCSISVEEGLGVQQLEKFLTSALGATEMAVNFMIERFGDLLINGKGADELREVQDVILSSQEIPGLLVPMDINAEAEEYEDFQEDDDVESEHQIQAVTLKRVNDLLVEKGISFTTGDKEFLGAWINEVFIGFVVDNGPTLVIKGDWDPNLDPARDFMKVFMTCNQHNERALLTKAFCHENSDGLQVRVEFSIVVGEGLSTIQLRRNIDLAIHHILMAIDTLSREITGETAVNWPLED</sequence>
<keyword evidence="2" id="KW-1185">Reference proteome</keyword>
<reference evidence="1 2" key="1">
    <citation type="submission" date="2013-02" db="EMBL/GenBank/DDBJ databases">
        <title>The complete genome sequence of Corynebacterium callunae DSM 20147.</title>
        <authorList>
            <person name="Ruckert C."/>
            <person name="Albersmeier A."/>
            <person name="Kalinowski J."/>
        </authorList>
    </citation>
    <scope>NUCLEOTIDE SEQUENCE [LARGE SCALE GENOMIC DNA]</scope>
    <source>
        <strain evidence="1 2">DSM 20147</strain>
    </source>
</reference>
<dbReference type="PATRIC" id="fig|1121353.3.peg.1803"/>
<dbReference type="Proteomes" id="UP000011760">
    <property type="component" value="Chromosome"/>
</dbReference>
<dbReference type="OrthoDB" id="4420706at2"/>
<evidence type="ECO:0008006" key="3">
    <source>
        <dbReference type="Google" id="ProtNLM"/>
    </source>
</evidence>
<dbReference type="RefSeq" id="WP_015651639.1">
    <property type="nucleotide sequence ID" value="NC_020506.1"/>
</dbReference>
<dbReference type="HOGENOM" id="CLU_047685_0_0_11"/>
<name>M1UZJ5_9CORY</name>
<accession>M1UZJ5</accession>
<dbReference type="Pfam" id="PF10722">
    <property type="entry name" value="YbjN"/>
    <property type="match status" value="2"/>
</dbReference>
<dbReference type="eggNOG" id="ENOG5032N1F">
    <property type="taxonomic scope" value="Bacteria"/>
</dbReference>
<dbReference type="InterPro" id="IPR019660">
    <property type="entry name" value="Put_sensory_transdc_reg_YbjN"/>
</dbReference>
<organism evidence="1 2">
    <name type="scientific">Corynebacterium callunae DSM 20147</name>
    <dbReference type="NCBI Taxonomy" id="1121353"/>
    <lineage>
        <taxon>Bacteria</taxon>
        <taxon>Bacillati</taxon>
        <taxon>Actinomycetota</taxon>
        <taxon>Actinomycetes</taxon>
        <taxon>Mycobacteriales</taxon>
        <taxon>Corynebacteriaceae</taxon>
        <taxon>Corynebacterium</taxon>
    </lineage>
</organism>
<gene>
    <name evidence="1" type="ORF">H924_08850</name>
</gene>
<dbReference type="KEGG" id="ccn:H924_08850"/>
<dbReference type="AlphaFoldDB" id="M1UZJ5"/>
<protein>
    <recommendedName>
        <fullName evidence="3">YbjN domain-containing protein</fullName>
    </recommendedName>
</protein>
<proteinExistence type="predicted"/>
<dbReference type="EMBL" id="CP004354">
    <property type="protein sequence ID" value="AGG67208.1"/>
    <property type="molecule type" value="Genomic_DNA"/>
</dbReference>